<dbReference type="OrthoDB" id="448563at2759"/>
<dbReference type="SUPFAM" id="SSF53448">
    <property type="entry name" value="Nucleotide-diphospho-sugar transferases"/>
    <property type="match status" value="1"/>
</dbReference>
<name>A0A1Q9EZS2_SYMMI</name>
<dbReference type="EMBL" id="LSRX01000036">
    <property type="protein sequence ID" value="OLQ12921.1"/>
    <property type="molecule type" value="Genomic_DNA"/>
</dbReference>
<dbReference type="Proteomes" id="UP000186817">
    <property type="component" value="Unassembled WGS sequence"/>
</dbReference>
<evidence type="ECO:0008006" key="3">
    <source>
        <dbReference type="Google" id="ProtNLM"/>
    </source>
</evidence>
<gene>
    <name evidence="1" type="ORF">AK812_SmicGene3117</name>
</gene>
<reference evidence="1 2" key="1">
    <citation type="submission" date="2016-02" db="EMBL/GenBank/DDBJ databases">
        <title>Genome analysis of coral dinoflagellate symbionts highlights evolutionary adaptations to a symbiotic lifestyle.</title>
        <authorList>
            <person name="Aranda M."/>
            <person name="Li Y."/>
            <person name="Liew Y.J."/>
            <person name="Baumgarten S."/>
            <person name="Simakov O."/>
            <person name="Wilson M."/>
            <person name="Piel J."/>
            <person name="Ashoor H."/>
            <person name="Bougouffa S."/>
            <person name="Bajic V.B."/>
            <person name="Ryu T."/>
            <person name="Ravasi T."/>
            <person name="Bayer T."/>
            <person name="Micklem G."/>
            <person name="Kim H."/>
            <person name="Bhak J."/>
            <person name="Lajeunesse T.C."/>
            <person name="Voolstra C.R."/>
        </authorList>
    </citation>
    <scope>NUCLEOTIDE SEQUENCE [LARGE SCALE GENOMIC DNA]</scope>
    <source>
        <strain evidence="1 2">CCMP2467</strain>
    </source>
</reference>
<keyword evidence="2" id="KW-1185">Reference proteome</keyword>
<evidence type="ECO:0000313" key="1">
    <source>
        <dbReference type="EMBL" id="OLQ12921.1"/>
    </source>
</evidence>
<comment type="caution">
    <text evidence="1">The sequence shown here is derived from an EMBL/GenBank/DDBJ whole genome shotgun (WGS) entry which is preliminary data.</text>
</comment>
<sequence>MTRKAAHESQAVLDCIIPAHEKDFETLGHCIRSLRRCCPEVRRILVVSKLPWNDATVEDCAVEWVDEADPRWPFRLCDVADGGCAPGWLFQQLLKLHGPLLLDSLTERVLVCDADVVWLQQDSPLTFFTSEAESLLCTFDSDACPPIRSAVDLHRYDAFPPALLPGLQKPRPGAETAVCHHSVLDTSVLRALFEEVAKAWPGQAFWAAFVAAGAWTEPCGFTKSAA</sequence>
<evidence type="ECO:0000313" key="2">
    <source>
        <dbReference type="Proteomes" id="UP000186817"/>
    </source>
</evidence>
<accession>A0A1Q9EZS2</accession>
<protein>
    <recommendedName>
        <fullName evidence="3">Nucleotide-diphospho-sugar transferase domain-containing protein</fullName>
    </recommendedName>
</protein>
<proteinExistence type="predicted"/>
<organism evidence="1 2">
    <name type="scientific">Symbiodinium microadriaticum</name>
    <name type="common">Dinoflagellate</name>
    <name type="synonym">Zooxanthella microadriatica</name>
    <dbReference type="NCBI Taxonomy" id="2951"/>
    <lineage>
        <taxon>Eukaryota</taxon>
        <taxon>Sar</taxon>
        <taxon>Alveolata</taxon>
        <taxon>Dinophyceae</taxon>
        <taxon>Suessiales</taxon>
        <taxon>Symbiodiniaceae</taxon>
        <taxon>Symbiodinium</taxon>
    </lineage>
</organism>
<dbReference type="InterPro" id="IPR029044">
    <property type="entry name" value="Nucleotide-diphossugar_trans"/>
</dbReference>
<dbReference type="AlphaFoldDB" id="A0A1Q9EZS2"/>